<proteinExistence type="predicted"/>
<dbReference type="AlphaFoldDB" id="A0A4Y7KAD6"/>
<gene>
    <name evidence="2" type="ORF">C5167_034137</name>
</gene>
<reference evidence="2 3" key="1">
    <citation type="journal article" date="2018" name="Science">
        <title>The opium poppy genome and morphinan production.</title>
        <authorList>
            <person name="Guo L."/>
            <person name="Winzer T."/>
            <person name="Yang X."/>
            <person name="Li Y."/>
            <person name="Ning Z."/>
            <person name="He Z."/>
            <person name="Teodor R."/>
            <person name="Lu Y."/>
            <person name="Bowser T.A."/>
            <person name="Graham I.A."/>
            <person name="Ye K."/>
        </authorList>
    </citation>
    <scope>NUCLEOTIDE SEQUENCE [LARGE SCALE GENOMIC DNA]</scope>
    <source>
        <strain evidence="3">cv. HN1</strain>
        <tissue evidence="2">Leaves</tissue>
    </source>
</reference>
<accession>A0A4Y7KAD6</accession>
<dbReference type="Proteomes" id="UP000316621">
    <property type="component" value="Chromosome 7"/>
</dbReference>
<sequence length="643" mass="71458">MWSWEHYRAYRSEFAELDFEGERIVTAEDGSDQIVTYPISYPRTALYEKITAKPSVRLAPLLDNLEEFTFFPYDDGESGEISHRFSSLFPEDFVDTQLDSPSYEVYFVVAVTPGYLPGYYKGEFYAEAYNLNRMARQAGFDQGTGSFLVPACSADLGVIEESFMRSVFKNGSPRFCRPPLNPLKAPQVGRELKVTHQWCLYWLKEMKNIHGALLAAPMEVPSTALSDLHPLGRFKLPQAVMRLHNLGFSAKGKRLDAPLSRSKFRSKPSAVSKVQAVVRDLSESLPPEPQRFADRQKCHDSGVVPIPRFLKSPPRQSSSDKGVDFLRGRSFRRHAFQPEGSGASSLLLRPTASEVSLVPPGRSSRLLLGQLTAQASGSPGGHNASSASYSSSVLAHVSQNVIDCQSSAVIQVGSMPKHGRNEGRESTEKSKKSRTLPRPQNDALQPITREVSLAEGGSDAPLTFLIEGRPIERSFIHHGEEYVSLHGFWVPPHLEALYTQIVFEHGHIGSGVVLPEANVVTSLTLTVLDVVNEMADAGDHPSSTQLQAWRRVIDNATKMKFNVAWLDDLSQELDVKANSRRPQLPSIIEGHRKRIIDIAAFVAEFKATQYRLIQESVDPAEAMLEEEKRLLGEVEVDLGNKDV</sequence>
<dbReference type="Gramene" id="RZC69302">
    <property type="protein sequence ID" value="RZC69302"/>
    <property type="gene ID" value="C5167_034137"/>
</dbReference>
<dbReference type="EMBL" id="CM010721">
    <property type="protein sequence ID" value="RZC69302.1"/>
    <property type="molecule type" value="Genomic_DNA"/>
</dbReference>
<dbReference type="OrthoDB" id="10585404at2759"/>
<name>A0A4Y7KAD6_PAPSO</name>
<keyword evidence="3" id="KW-1185">Reference proteome</keyword>
<protein>
    <submittedName>
        <fullName evidence="2">Uncharacterized protein</fullName>
    </submittedName>
</protein>
<evidence type="ECO:0000256" key="1">
    <source>
        <dbReference type="SAM" id="MobiDB-lite"/>
    </source>
</evidence>
<feature type="region of interest" description="Disordered" evidence="1">
    <location>
        <begin position="412"/>
        <end position="445"/>
    </location>
</feature>
<evidence type="ECO:0000313" key="3">
    <source>
        <dbReference type="Proteomes" id="UP000316621"/>
    </source>
</evidence>
<organism evidence="2 3">
    <name type="scientific">Papaver somniferum</name>
    <name type="common">Opium poppy</name>
    <dbReference type="NCBI Taxonomy" id="3469"/>
    <lineage>
        <taxon>Eukaryota</taxon>
        <taxon>Viridiplantae</taxon>
        <taxon>Streptophyta</taxon>
        <taxon>Embryophyta</taxon>
        <taxon>Tracheophyta</taxon>
        <taxon>Spermatophyta</taxon>
        <taxon>Magnoliopsida</taxon>
        <taxon>Ranunculales</taxon>
        <taxon>Papaveraceae</taxon>
        <taxon>Papaveroideae</taxon>
        <taxon>Papaver</taxon>
    </lineage>
</organism>
<feature type="compositionally biased region" description="Basic and acidic residues" evidence="1">
    <location>
        <begin position="419"/>
        <end position="430"/>
    </location>
</feature>
<evidence type="ECO:0000313" key="2">
    <source>
        <dbReference type="EMBL" id="RZC69302.1"/>
    </source>
</evidence>